<protein>
    <submittedName>
        <fullName evidence="3">Uncharacterized protein</fullName>
    </submittedName>
</protein>
<dbReference type="Gene3D" id="2.130.10.10">
    <property type="entry name" value="YVTN repeat-like/Quinoprotein amine dehydrogenase"/>
    <property type="match status" value="1"/>
</dbReference>
<dbReference type="PANTHER" id="PTHR12616">
    <property type="entry name" value="VACUOLAR PROTEIN SORTING VPS41"/>
    <property type="match status" value="1"/>
</dbReference>
<dbReference type="PROSITE" id="PS50294">
    <property type="entry name" value="WD_REPEATS_REGION"/>
    <property type="match status" value="1"/>
</dbReference>
<name>A0A2R6X4Z0_MARPO</name>
<feature type="compositionally biased region" description="Low complexity" evidence="2">
    <location>
        <begin position="294"/>
        <end position="308"/>
    </location>
</feature>
<feature type="region of interest" description="Disordered" evidence="2">
    <location>
        <begin position="162"/>
        <end position="192"/>
    </location>
</feature>
<evidence type="ECO:0000256" key="1">
    <source>
        <dbReference type="PROSITE-ProRule" id="PRU00221"/>
    </source>
</evidence>
<feature type="compositionally biased region" description="Low complexity" evidence="2">
    <location>
        <begin position="322"/>
        <end position="337"/>
    </location>
</feature>
<feature type="region of interest" description="Disordered" evidence="2">
    <location>
        <begin position="53"/>
        <end position="73"/>
    </location>
</feature>
<keyword evidence="4" id="KW-1185">Reference proteome</keyword>
<dbReference type="GO" id="GO:0006623">
    <property type="term" value="P:protein targeting to vacuole"/>
    <property type="evidence" value="ECO:0007669"/>
    <property type="project" value="InterPro"/>
</dbReference>
<feature type="repeat" description="WD" evidence="1">
    <location>
        <begin position="571"/>
        <end position="604"/>
    </location>
</feature>
<evidence type="ECO:0000256" key="2">
    <source>
        <dbReference type="SAM" id="MobiDB-lite"/>
    </source>
</evidence>
<evidence type="ECO:0000313" key="3">
    <source>
        <dbReference type="EMBL" id="PTQ41166.1"/>
    </source>
</evidence>
<dbReference type="EMBL" id="KZ772708">
    <property type="protein sequence ID" value="PTQ41166.1"/>
    <property type="molecule type" value="Genomic_DNA"/>
</dbReference>
<dbReference type="PANTHER" id="PTHR12616:SF8">
    <property type="entry name" value="VACUOLAR PROTEIN SORTING-ASSOCIATED PROTEIN 8 HOMOLOG"/>
    <property type="match status" value="1"/>
</dbReference>
<dbReference type="PROSITE" id="PS50082">
    <property type="entry name" value="WD_REPEATS_2"/>
    <property type="match status" value="1"/>
</dbReference>
<organism evidence="3 4">
    <name type="scientific">Marchantia polymorpha</name>
    <name type="common">Common liverwort</name>
    <name type="synonym">Marchantia aquatica</name>
    <dbReference type="NCBI Taxonomy" id="3197"/>
    <lineage>
        <taxon>Eukaryota</taxon>
        <taxon>Viridiplantae</taxon>
        <taxon>Streptophyta</taxon>
        <taxon>Embryophyta</taxon>
        <taxon>Marchantiophyta</taxon>
        <taxon>Marchantiopsida</taxon>
        <taxon>Marchantiidae</taxon>
        <taxon>Marchantiales</taxon>
        <taxon>Marchantiaceae</taxon>
        <taxon>Marchantia</taxon>
    </lineage>
</organism>
<feature type="compositionally biased region" description="Polar residues" evidence="2">
    <location>
        <begin position="120"/>
        <end position="134"/>
    </location>
</feature>
<dbReference type="InterPro" id="IPR015943">
    <property type="entry name" value="WD40/YVTN_repeat-like_dom_sf"/>
</dbReference>
<dbReference type="InterPro" id="IPR001680">
    <property type="entry name" value="WD40_rpt"/>
</dbReference>
<evidence type="ECO:0000313" key="4">
    <source>
        <dbReference type="Proteomes" id="UP000244005"/>
    </source>
</evidence>
<keyword evidence="1" id="KW-0853">WD repeat</keyword>
<sequence length="711" mass="76131">MLFDDFDVDALLDAQSSDDDGNDLPEVERSLDDILNDDVDEFADVLGHSVPVRSASTGAREPNSFDFDPATNDEHAASKLDGELLDEGLYGLESHRYGDNMSGAASGILSTSIEANQKNRSMADTSIVASSSNDYPEKEPPPQTSLAQNSPRFVEAGIDFQGKGESQIRSGEDGVESEATGRGGRVGTISGCESYGRPSAPISVDKPPPAAGSNFRRRPGAAFAAAAVASRQMGPSDSAASKFAKTFATRQMFILRQTSEYNRSEVKRMSGYLKSADQCLDKAENLISTIADLQQQGSSSSNSSLSELATGQNDADEDDHPLLSSGVVDDSSSSNDVLETDDEDIDDGYRARDPVELEHQTHVIRTISIEQSVSVDTVEPESTDVASLNTWIEGMQEHVIASTLNTHPQAIKISSLRTSTESDDEQASSDELLQHSDIADVESQEEIRIIEEEPQRTTLQIAEEREKKAASSGLHWEEGAVAQPMRLEGIQRGDPAIGLLQLDSGGSLSFALKSADLRRDHGTSQALAVHSNFIAIGMSKGPVLIIPSKYSTTKSADETDAKPYILIPPASEKHQMVVSSLSFNQQGDLLLVGYSKGHIILWDVHKASVGRHIENKNGVPIVHAVFVGQDVTASRTIRAITADSRGQTLLLNFTQIPVLRRSSLNTAVLLDGQRTGVVLSLAPLLPNEGTHIPGSASASPSGISSSPINLE</sequence>
<dbReference type="OrthoDB" id="1822016at2759"/>
<gene>
    <name evidence="3" type="ORF">MARPO_0036s0138</name>
</gene>
<feature type="compositionally biased region" description="Low complexity" evidence="2">
    <location>
        <begin position="692"/>
        <end position="711"/>
    </location>
</feature>
<proteinExistence type="predicted"/>
<dbReference type="InterPro" id="IPR045111">
    <property type="entry name" value="Vps41/Vps8"/>
</dbReference>
<dbReference type="Gramene" id="Mp1g08980.1">
    <property type="protein sequence ID" value="Mp1g08980.1.cds"/>
    <property type="gene ID" value="Mp1g08980"/>
</dbReference>
<dbReference type="Proteomes" id="UP000244005">
    <property type="component" value="Unassembled WGS sequence"/>
</dbReference>
<reference evidence="4" key="1">
    <citation type="journal article" date="2017" name="Cell">
        <title>Insights into land plant evolution garnered from the Marchantia polymorpha genome.</title>
        <authorList>
            <person name="Bowman J.L."/>
            <person name="Kohchi T."/>
            <person name="Yamato K.T."/>
            <person name="Jenkins J."/>
            <person name="Shu S."/>
            <person name="Ishizaki K."/>
            <person name="Yamaoka S."/>
            <person name="Nishihama R."/>
            <person name="Nakamura Y."/>
            <person name="Berger F."/>
            <person name="Adam C."/>
            <person name="Aki S.S."/>
            <person name="Althoff F."/>
            <person name="Araki T."/>
            <person name="Arteaga-Vazquez M.A."/>
            <person name="Balasubrmanian S."/>
            <person name="Barry K."/>
            <person name="Bauer D."/>
            <person name="Boehm C.R."/>
            <person name="Briginshaw L."/>
            <person name="Caballero-Perez J."/>
            <person name="Catarino B."/>
            <person name="Chen F."/>
            <person name="Chiyoda S."/>
            <person name="Chovatia M."/>
            <person name="Davies K.M."/>
            <person name="Delmans M."/>
            <person name="Demura T."/>
            <person name="Dierschke T."/>
            <person name="Dolan L."/>
            <person name="Dorantes-Acosta A.E."/>
            <person name="Eklund D.M."/>
            <person name="Florent S.N."/>
            <person name="Flores-Sandoval E."/>
            <person name="Fujiyama A."/>
            <person name="Fukuzawa H."/>
            <person name="Galik B."/>
            <person name="Grimanelli D."/>
            <person name="Grimwood J."/>
            <person name="Grossniklaus U."/>
            <person name="Hamada T."/>
            <person name="Haseloff J."/>
            <person name="Hetherington A.J."/>
            <person name="Higo A."/>
            <person name="Hirakawa Y."/>
            <person name="Hundley H.N."/>
            <person name="Ikeda Y."/>
            <person name="Inoue K."/>
            <person name="Inoue S.I."/>
            <person name="Ishida S."/>
            <person name="Jia Q."/>
            <person name="Kakita M."/>
            <person name="Kanazawa T."/>
            <person name="Kawai Y."/>
            <person name="Kawashima T."/>
            <person name="Kennedy M."/>
            <person name="Kinose K."/>
            <person name="Kinoshita T."/>
            <person name="Kohara Y."/>
            <person name="Koide E."/>
            <person name="Komatsu K."/>
            <person name="Kopischke S."/>
            <person name="Kubo M."/>
            <person name="Kyozuka J."/>
            <person name="Lagercrantz U."/>
            <person name="Lin S.S."/>
            <person name="Lindquist E."/>
            <person name="Lipzen A.M."/>
            <person name="Lu C.W."/>
            <person name="De Luna E."/>
            <person name="Martienssen R.A."/>
            <person name="Minamino N."/>
            <person name="Mizutani M."/>
            <person name="Mizutani M."/>
            <person name="Mochizuki N."/>
            <person name="Monte I."/>
            <person name="Mosher R."/>
            <person name="Nagasaki H."/>
            <person name="Nakagami H."/>
            <person name="Naramoto S."/>
            <person name="Nishitani K."/>
            <person name="Ohtani M."/>
            <person name="Okamoto T."/>
            <person name="Okumura M."/>
            <person name="Phillips J."/>
            <person name="Pollak B."/>
            <person name="Reinders A."/>
            <person name="Rovekamp M."/>
            <person name="Sano R."/>
            <person name="Sawa S."/>
            <person name="Schmid M.W."/>
            <person name="Shirakawa M."/>
            <person name="Solano R."/>
            <person name="Spunde A."/>
            <person name="Suetsugu N."/>
            <person name="Sugano S."/>
            <person name="Sugiyama A."/>
            <person name="Sun R."/>
            <person name="Suzuki Y."/>
            <person name="Takenaka M."/>
            <person name="Takezawa D."/>
            <person name="Tomogane H."/>
            <person name="Tsuzuki M."/>
            <person name="Ueda T."/>
            <person name="Umeda M."/>
            <person name="Ward J.M."/>
            <person name="Watanabe Y."/>
            <person name="Yazaki K."/>
            <person name="Yokoyama R."/>
            <person name="Yoshitake Y."/>
            <person name="Yotsui I."/>
            <person name="Zachgo S."/>
            <person name="Schmutz J."/>
        </authorList>
    </citation>
    <scope>NUCLEOTIDE SEQUENCE [LARGE SCALE GENOMIC DNA]</scope>
    <source>
        <strain evidence="4">Tak-1</strain>
    </source>
</reference>
<dbReference type="Pfam" id="PF23410">
    <property type="entry name" value="Beta-prop_VPS8"/>
    <property type="match status" value="1"/>
</dbReference>
<accession>A0A2R6X4Z0</accession>
<dbReference type="SUPFAM" id="SSF50978">
    <property type="entry name" value="WD40 repeat-like"/>
    <property type="match status" value="1"/>
</dbReference>
<feature type="region of interest" description="Disordered" evidence="2">
    <location>
        <begin position="294"/>
        <end position="348"/>
    </location>
</feature>
<feature type="region of interest" description="Disordered" evidence="2">
    <location>
        <begin position="120"/>
        <end position="150"/>
    </location>
</feature>
<dbReference type="AlphaFoldDB" id="A0A2R6X4Z0"/>
<dbReference type="InterPro" id="IPR036322">
    <property type="entry name" value="WD40_repeat_dom_sf"/>
</dbReference>
<feature type="region of interest" description="Disordered" evidence="2">
    <location>
        <begin position="691"/>
        <end position="711"/>
    </location>
</feature>